<reference evidence="3 4" key="1">
    <citation type="journal article" date="2018" name="Nat. Ecol. Evol.">
        <title>Pezizomycetes genomes reveal the molecular basis of ectomycorrhizal truffle lifestyle.</title>
        <authorList>
            <person name="Murat C."/>
            <person name="Payen T."/>
            <person name="Noel B."/>
            <person name="Kuo A."/>
            <person name="Morin E."/>
            <person name="Chen J."/>
            <person name="Kohler A."/>
            <person name="Krizsan K."/>
            <person name="Balestrini R."/>
            <person name="Da Silva C."/>
            <person name="Montanini B."/>
            <person name="Hainaut M."/>
            <person name="Levati E."/>
            <person name="Barry K.W."/>
            <person name="Belfiori B."/>
            <person name="Cichocki N."/>
            <person name="Clum A."/>
            <person name="Dockter R.B."/>
            <person name="Fauchery L."/>
            <person name="Guy J."/>
            <person name="Iotti M."/>
            <person name="Le Tacon F."/>
            <person name="Lindquist E.A."/>
            <person name="Lipzen A."/>
            <person name="Malagnac F."/>
            <person name="Mello A."/>
            <person name="Molinier V."/>
            <person name="Miyauchi S."/>
            <person name="Poulain J."/>
            <person name="Riccioni C."/>
            <person name="Rubini A."/>
            <person name="Sitrit Y."/>
            <person name="Splivallo R."/>
            <person name="Traeger S."/>
            <person name="Wang M."/>
            <person name="Zifcakova L."/>
            <person name="Wipf D."/>
            <person name="Zambonelli A."/>
            <person name="Paolocci F."/>
            <person name="Nowrousian M."/>
            <person name="Ottonello S."/>
            <person name="Baldrian P."/>
            <person name="Spatafora J.W."/>
            <person name="Henrissat B."/>
            <person name="Nagy L.G."/>
            <person name="Aury J.M."/>
            <person name="Wincker P."/>
            <person name="Grigoriev I.V."/>
            <person name="Bonfante P."/>
            <person name="Martin F.M."/>
        </authorList>
    </citation>
    <scope>NUCLEOTIDE SEQUENCE [LARGE SCALE GENOMIC DNA]</scope>
    <source>
        <strain evidence="3 4">RN42</strain>
    </source>
</reference>
<dbReference type="OrthoDB" id="3341102at2759"/>
<feature type="compositionally biased region" description="Basic residues" evidence="1">
    <location>
        <begin position="229"/>
        <end position="239"/>
    </location>
</feature>
<dbReference type="EMBL" id="ML119675">
    <property type="protein sequence ID" value="RPA81892.1"/>
    <property type="molecule type" value="Genomic_DNA"/>
</dbReference>
<evidence type="ECO:0000259" key="2">
    <source>
        <dbReference type="Pfam" id="PF03184"/>
    </source>
</evidence>
<evidence type="ECO:0000256" key="1">
    <source>
        <dbReference type="SAM" id="MobiDB-lite"/>
    </source>
</evidence>
<feature type="compositionally biased region" description="Acidic residues" evidence="1">
    <location>
        <begin position="192"/>
        <end position="206"/>
    </location>
</feature>
<name>A0A3N4I729_ASCIM</name>
<evidence type="ECO:0000313" key="4">
    <source>
        <dbReference type="Proteomes" id="UP000275078"/>
    </source>
</evidence>
<dbReference type="Proteomes" id="UP000275078">
    <property type="component" value="Unassembled WGS sequence"/>
</dbReference>
<sequence>MERYFKPINEEEWRKQRQGDMERWRETRDQEKETAKVLRELSAYRKREATRERVRRHRHKVKQRKLAMEKASVEKVSTTPSATGKMDEELGLGKGGGMQGPSHTEVVQTVNTINEPVSLPDPSESMTDVIPAGATSIKWVNGHQVCDFSHEGPTYIPSSDDEMEERPTNDIRPLLAYDADNTTPQESLDRSDDSDDPYDPLPEPEDEKQRRRLAEASRPWRRLLNGPQAKKKPCGRKRTTPYQEASRINWFNALLWDQIHGAMVKCQFKPTSAVNFLQKTNPETFRFLHHYTVSRWMERENGVRQPRWSQLTLRKISEGRVKTFNNRAGILDQCPDVKEKIIVQLRAIRATGCRITVVGAQAIIISFVSWLAPHLLDEERYQWKVSDRWTRNFLRNSLGWTIRKGTTAAQKLPADWQRDAIRVVCRMAYLLRMLGIPDCFVLNMDETGILLQPGGTFTYHDIGATEVPITGAEDKRQFTLICTISMSGELLPFGALWPGTTERALPKPVPGDNYYYIAQQQGHKHFNAGDKHWSTVITMMRWVEEIVMPYRHKILADFPQYIGKPMILYIDVYWCHRCDEFLTWLDESAPRFGCRFIVLFVPANTTSVCQPCDVGLQRPIKHELRRQHMATAILETSAQLVAGIEPSSVKLDVSLPHLRNQSPGWLSRTFDIIRKTDAVKHSWARSCKTGIFDLSFQTVTSDKVWDYIMNDLQHTDPEFRKVLFSDRSLETVRPVLDGKRVIVEALEPSAAGGPILPPETQFIQFGSTDGIEYDGTEVHTEHLIQLILNASGHRGLEKIPNGLTTQFGHVTSRHIWPLCGPLMLLLPDTFFSSKLEPAVTVTAPPVCLVRYHSASRFDWGSSQEVDNLSSYGTNRR</sequence>
<organism evidence="3 4">
    <name type="scientific">Ascobolus immersus RN42</name>
    <dbReference type="NCBI Taxonomy" id="1160509"/>
    <lineage>
        <taxon>Eukaryota</taxon>
        <taxon>Fungi</taxon>
        <taxon>Dikarya</taxon>
        <taxon>Ascomycota</taxon>
        <taxon>Pezizomycotina</taxon>
        <taxon>Pezizomycetes</taxon>
        <taxon>Pezizales</taxon>
        <taxon>Ascobolaceae</taxon>
        <taxon>Ascobolus</taxon>
    </lineage>
</organism>
<protein>
    <recommendedName>
        <fullName evidence="2">DDE-1 domain-containing protein</fullName>
    </recommendedName>
</protein>
<dbReference type="Pfam" id="PF03184">
    <property type="entry name" value="DDE_1"/>
    <property type="match status" value="1"/>
</dbReference>
<feature type="domain" description="DDE-1" evidence="2">
    <location>
        <begin position="480"/>
        <end position="637"/>
    </location>
</feature>
<dbReference type="STRING" id="1160509.A0A3N4I729"/>
<dbReference type="AlphaFoldDB" id="A0A3N4I729"/>
<dbReference type="GO" id="GO:0003676">
    <property type="term" value="F:nucleic acid binding"/>
    <property type="evidence" value="ECO:0007669"/>
    <property type="project" value="InterPro"/>
</dbReference>
<accession>A0A3N4I729</accession>
<feature type="region of interest" description="Disordered" evidence="1">
    <location>
        <begin position="172"/>
        <end position="241"/>
    </location>
</feature>
<gene>
    <name evidence="3" type="ORF">BJ508DRAFT_376040</name>
</gene>
<keyword evidence="4" id="KW-1185">Reference proteome</keyword>
<proteinExistence type="predicted"/>
<dbReference type="InterPro" id="IPR004875">
    <property type="entry name" value="DDE_SF_endonuclease_dom"/>
</dbReference>
<evidence type="ECO:0000313" key="3">
    <source>
        <dbReference type="EMBL" id="RPA81892.1"/>
    </source>
</evidence>
<feature type="compositionally biased region" description="Basic residues" evidence="1">
    <location>
        <begin position="53"/>
        <end position="65"/>
    </location>
</feature>
<feature type="region of interest" description="Disordered" evidence="1">
    <location>
        <begin position="47"/>
        <end position="103"/>
    </location>
</feature>